<keyword evidence="2" id="KW-1185">Reference proteome</keyword>
<dbReference type="EMBL" id="PJAI02000005">
    <property type="protein sequence ID" value="TYK66169.1"/>
    <property type="molecule type" value="Genomic_DNA"/>
</dbReference>
<dbReference type="RefSeq" id="WP_101344285.1">
    <property type="nucleotide sequence ID" value="NZ_PJAI02000005.1"/>
</dbReference>
<comment type="caution">
    <text evidence="1">The sequence shown here is derived from an EMBL/GenBank/DDBJ whole genome shotgun (WGS) entry which is preliminary data.</text>
</comment>
<accession>A0ABY3MY98</accession>
<organism evidence="1 2">
    <name type="scientific">Colwellia echini</name>
    <dbReference type="NCBI Taxonomy" id="1982103"/>
    <lineage>
        <taxon>Bacteria</taxon>
        <taxon>Pseudomonadati</taxon>
        <taxon>Pseudomonadota</taxon>
        <taxon>Gammaproteobacteria</taxon>
        <taxon>Alteromonadales</taxon>
        <taxon>Colwelliaceae</taxon>
        <taxon>Colwellia</taxon>
    </lineage>
</organism>
<protein>
    <recommendedName>
        <fullName evidence="3">Lipoprotein</fullName>
    </recommendedName>
</protein>
<evidence type="ECO:0000313" key="1">
    <source>
        <dbReference type="EMBL" id="TYK66169.1"/>
    </source>
</evidence>
<name>A0ABY3MY98_9GAMM</name>
<evidence type="ECO:0000313" key="2">
    <source>
        <dbReference type="Proteomes" id="UP000815846"/>
    </source>
</evidence>
<dbReference type="Proteomes" id="UP000815846">
    <property type="component" value="Unassembled WGS sequence"/>
</dbReference>
<proteinExistence type="predicted"/>
<evidence type="ECO:0008006" key="3">
    <source>
        <dbReference type="Google" id="ProtNLM"/>
    </source>
</evidence>
<gene>
    <name evidence="1" type="ORF">CWS31_006060</name>
</gene>
<sequence>MSTSMLLFACDSNRFIDNDNLTQASIIQLDDTQNINQSVDLLLYYPDDTVSNITWQQTSGEPVAILTNTSKVISFTPSQAGEYNFSVTFSLNEEPLKTLTKAITINDDEHQLTARLSHTVLSDNKVSYRTQIQSNIDSSTITWQQITGPKVTLTTDDNTNNIADGTGDLAIFFDAPQVDKDTIITFNVSATDDNNITYHDQVGVLVEPAAEIKSNAYFSDRKATVFPYNTNSPYAQNIVECVYSNTLSSSCSLAKTPLLAAEVIEQSLSVAPSIDAIMDRVVVSHQWMGDRFRDFLINYDTNDDIKYLLRATTAIVISYDIRPSFYWAATGAIYLDAENLWLTANERDTINEAPDYRANFGNDLQFVMPWRYVKDNVYAYRSYSKLNRVDRTANDALYRLTSLLYHELAHANDFFPSNEWYIHDSDERVLDAAVNSNFESDLLAVSFPLASQEMRNLGQVSFAGEAASPTQQNYLPADIEGFFSPDSASDFYSYSSLREDYAMLFEELMMQHRFAVLRDLAITNQPTGDTISASDYIVTWGQRGRIGDEKLKDRALFTLERVLPELESDTVIAQLATPVTMTKGNNWIENLAISTTVASKANTKQSLLRSNHLSTNHDIEETEFTSTVEADSQLIQVNHGTRYYQKPLPDH</sequence>
<reference evidence="1 2" key="1">
    <citation type="submission" date="2019-08" db="EMBL/GenBank/DDBJ databases">
        <title>Microbe sample from Colwellia echini.</title>
        <authorList>
            <person name="Christiansen L."/>
            <person name="Pathiraja D."/>
            <person name="Schultz-Johansen M."/>
            <person name="Choi I.-G."/>
            <person name="Stougaard P."/>
        </authorList>
    </citation>
    <scope>NUCLEOTIDE SEQUENCE [LARGE SCALE GENOMIC DNA]</scope>
    <source>
        <strain evidence="1 2">A3</strain>
    </source>
</reference>